<dbReference type="AlphaFoldDB" id="A0A7W7QIS7"/>
<keyword evidence="4" id="KW-1185">Reference proteome</keyword>
<evidence type="ECO:0000259" key="2">
    <source>
        <dbReference type="Pfam" id="PF26366"/>
    </source>
</evidence>
<evidence type="ECO:0000313" key="3">
    <source>
        <dbReference type="EMBL" id="MBB4914380.1"/>
    </source>
</evidence>
<dbReference type="EMBL" id="JACHJP010000001">
    <property type="protein sequence ID" value="MBB4914380.1"/>
    <property type="molecule type" value="Genomic_DNA"/>
</dbReference>
<evidence type="ECO:0000256" key="1">
    <source>
        <dbReference type="SAM" id="SignalP"/>
    </source>
</evidence>
<accession>A0A7W7QIS7</accession>
<feature type="signal peptide" evidence="1">
    <location>
        <begin position="1"/>
        <end position="24"/>
    </location>
</feature>
<keyword evidence="1" id="KW-0732">Signal</keyword>
<dbReference type="Pfam" id="PF26366">
    <property type="entry name" value="DUF8094"/>
    <property type="match status" value="1"/>
</dbReference>
<organism evidence="3 4">
    <name type="scientific">Streptosporangium saharense</name>
    <dbReference type="NCBI Taxonomy" id="1706840"/>
    <lineage>
        <taxon>Bacteria</taxon>
        <taxon>Bacillati</taxon>
        <taxon>Actinomycetota</taxon>
        <taxon>Actinomycetes</taxon>
        <taxon>Streptosporangiales</taxon>
        <taxon>Streptosporangiaceae</taxon>
        <taxon>Streptosporangium</taxon>
    </lineage>
</organism>
<name>A0A7W7QIS7_9ACTN</name>
<comment type="caution">
    <text evidence="3">The sequence shown here is derived from an EMBL/GenBank/DDBJ whole genome shotgun (WGS) entry which is preliminary data.</text>
</comment>
<dbReference type="Proteomes" id="UP000552644">
    <property type="component" value="Unassembled WGS sequence"/>
</dbReference>
<gene>
    <name evidence="3" type="ORF">FHS44_001452</name>
</gene>
<dbReference type="InterPro" id="IPR058407">
    <property type="entry name" value="DUF8094"/>
</dbReference>
<sequence>MRGRARRGLLVPAMTLTTVLVAVAAATVTACSDRGGGTPEQGTRAAGLTASPAPAVLQEPPVTLTEAERALSGALGAQAVLESATPHLEADRRNLLAQTRDSQEALTMAAFNSTPGPLPHYTWGKPELLVPRVQWDPFWFAAVVEREDSKGEKRSAVLVMTKYGEHEWYLSSTSLLDPEERVPEIAKDAGGYATELDDDDPTTAISPRLMAPLHATSAEEGSAGFAAGLIEKGPHTTGYAEEIAGKRPKYKGDCLGYDSIFGASNYPVHALRTADGGAMVMYSLIRTTTVTAKIEPCADIRVPPNAERLASATGARKELRTVETQQYVSTVPAKTGRGPARVIGYLGGVTKVSAN</sequence>
<dbReference type="PROSITE" id="PS51257">
    <property type="entry name" value="PROKAR_LIPOPROTEIN"/>
    <property type="match status" value="1"/>
</dbReference>
<evidence type="ECO:0000313" key="4">
    <source>
        <dbReference type="Proteomes" id="UP000552644"/>
    </source>
</evidence>
<proteinExistence type="predicted"/>
<feature type="domain" description="DUF8094" evidence="2">
    <location>
        <begin position="120"/>
        <end position="352"/>
    </location>
</feature>
<feature type="chain" id="PRO_5030762206" description="DUF8094 domain-containing protein" evidence="1">
    <location>
        <begin position="25"/>
        <end position="355"/>
    </location>
</feature>
<reference evidence="3 4" key="1">
    <citation type="submission" date="2020-08" db="EMBL/GenBank/DDBJ databases">
        <title>Genomic Encyclopedia of Type Strains, Phase III (KMG-III): the genomes of soil and plant-associated and newly described type strains.</title>
        <authorList>
            <person name="Whitman W."/>
        </authorList>
    </citation>
    <scope>NUCLEOTIDE SEQUENCE [LARGE SCALE GENOMIC DNA]</scope>
    <source>
        <strain evidence="3 4">CECT 8840</strain>
    </source>
</reference>
<dbReference type="RefSeq" id="WP_184713046.1">
    <property type="nucleotide sequence ID" value="NZ_JACHJP010000001.1"/>
</dbReference>
<protein>
    <recommendedName>
        <fullName evidence="2">DUF8094 domain-containing protein</fullName>
    </recommendedName>
</protein>